<evidence type="ECO:0000313" key="2">
    <source>
        <dbReference type="Proteomes" id="UP000326924"/>
    </source>
</evidence>
<dbReference type="AlphaFoldDB" id="A0A5J5EHB5"/>
<proteinExistence type="predicted"/>
<reference evidence="1 2" key="1">
    <citation type="submission" date="2019-09" db="EMBL/GenBank/DDBJ databases">
        <title>Draft genome of the ectomycorrhizal ascomycete Sphaerosporella brunnea.</title>
        <authorList>
            <consortium name="DOE Joint Genome Institute"/>
            <person name="Benucci G.M."/>
            <person name="Marozzi G."/>
            <person name="Antonielli L."/>
            <person name="Sanchez S."/>
            <person name="Marco P."/>
            <person name="Wang X."/>
            <person name="Falini L.B."/>
            <person name="Barry K."/>
            <person name="Haridas S."/>
            <person name="Lipzen A."/>
            <person name="Labutti K."/>
            <person name="Grigoriev I.V."/>
            <person name="Murat C."/>
            <person name="Martin F."/>
            <person name="Albertini E."/>
            <person name="Donnini D."/>
            <person name="Bonito G."/>
        </authorList>
    </citation>
    <scope>NUCLEOTIDE SEQUENCE [LARGE SCALE GENOMIC DNA]</scope>
    <source>
        <strain evidence="1 2">Sb_GMNB300</strain>
    </source>
</reference>
<dbReference type="Proteomes" id="UP000326924">
    <property type="component" value="Unassembled WGS sequence"/>
</dbReference>
<evidence type="ECO:0000313" key="1">
    <source>
        <dbReference type="EMBL" id="KAA8894098.1"/>
    </source>
</evidence>
<dbReference type="EMBL" id="VXIS01000365">
    <property type="protein sequence ID" value="KAA8894098.1"/>
    <property type="molecule type" value="Genomic_DNA"/>
</dbReference>
<gene>
    <name evidence="1" type="ORF">FN846DRAFT_975897</name>
</gene>
<accession>A0A5J5EHB5</accession>
<name>A0A5J5EHB5_9PEZI</name>
<dbReference type="InParanoid" id="A0A5J5EHB5"/>
<organism evidence="1 2">
    <name type="scientific">Sphaerosporella brunnea</name>
    <dbReference type="NCBI Taxonomy" id="1250544"/>
    <lineage>
        <taxon>Eukaryota</taxon>
        <taxon>Fungi</taxon>
        <taxon>Dikarya</taxon>
        <taxon>Ascomycota</taxon>
        <taxon>Pezizomycotina</taxon>
        <taxon>Pezizomycetes</taxon>
        <taxon>Pezizales</taxon>
        <taxon>Pyronemataceae</taxon>
        <taxon>Sphaerosporella</taxon>
    </lineage>
</organism>
<keyword evidence="2" id="KW-1185">Reference proteome</keyword>
<sequence length="109" mass="11867">MYSSCRRSPIQSPSLFNLYFCVFLLALLRLLLSSTTTLATSCLPLTIWYLFTTTTTLADNSLHLKASAFPSKPSRSHRSASQRISAASISGSGTTALLLWAPRIGNHST</sequence>
<protein>
    <submittedName>
        <fullName evidence="1">Uncharacterized protein</fullName>
    </submittedName>
</protein>
<comment type="caution">
    <text evidence="1">The sequence shown here is derived from an EMBL/GenBank/DDBJ whole genome shotgun (WGS) entry which is preliminary data.</text>
</comment>